<dbReference type="Proteomes" id="UP000186817">
    <property type="component" value="Unassembled WGS sequence"/>
</dbReference>
<dbReference type="EMBL" id="LSRX01000076">
    <property type="protein sequence ID" value="OLQ10552.1"/>
    <property type="molecule type" value="Genomic_DNA"/>
</dbReference>
<dbReference type="AlphaFoldDB" id="A0A1Q9ET02"/>
<evidence type="ECO:0000313" key="1">
    <source>
        <dbReference type="EMBL" id="OLQ10552.1"/>
    </source>
</evidence>
<accession>A0A1Q9ET02</accession>
<sequence length="163" mass="17510">MDASAGCGPAVHDGKCAMHKLGIQVLPSPNMTATMGCEVAMLSIGSEDMLAYYTANAFATGFKKSLAFRLRGIKQNRGPSCEGIWTTKRQPGSSCTSPDVEALMRSKDTLCKVVMLSIGLEDMLAHFTVAAAFKKMQAFQPRGIKQSRGSSGEGIWITTRLDK</sequence>
<name>A0A1Q9ET02_SYMMI</name>
<dbReference type="OrthoDB" id="409745at2759"/>
<reference evidence="1 2" key="1">
    <citation type="submission" date="2016-02" db="EMBL/GenBank/DDBJ databases">
        <title>Genome analysis of coral dinoflagellate symbionts highlights evolutionary adaptations to a symbiotic lifestyle.</title>
        <authorList>
            <person name="Aranda M."/>
            <person name="Li Y."/>
            <person name="Liew Y.J."/>
            <person name="Baumgarten S."/>
            <person name="Simakov O."/>
            <person name="Wilson M."/>
            <person name="Piel J."/>
            <person name="Ashoor H."/>
            <person name="Bougouffa S."/>
            <person name="Bajic V.B."/>
            <person name="Ryu T."/>
            <person name="Ravasi T."/>
            <person name="Bayer T."/>
            <person name="Micklem G."/>
            <person name="Kim H."/>
            <person name="Bhak J."/>
            <person name="Lajeunesse T.C."/>
            <person name="Voolstra C.R."/>
        </authorList>
    </citation>
    <scope>NUCLEOTIDE SEQUENCE [LARGE SCALE GENOMIC DNA]</scope>
    <source>
        <strain evidence="1 2">CCMP2467</strain>
    </source>
</reference>
<protein>
    <submittedName>
        <fullName evidence="1">Uncharacterized protein</fullName>
    </submittedName>
</protein>
<evidence type="ECO:0000313" key="2">
    <source>
        <dbReference type="Proteomes" id="UP000186817"/>
    </source>
</evidence>
<gene>
    <name evidence="1" type="ORF">AK812_SmicGene5737</name>
</gene>
<comment type="caution">
    <text evidence="1">The sequence shown here is derived from an EMBL/GenBank/DDBJ whole genome shotgun (WGS) entry which is preliminary data.</text>
</comment>
<proteinExistence type="predicted"/>
<organism evidence="1 2">
    <name type="scientific">Symbiodinium microadriaticum</name>
    <name type="common">Dinoflagellate</name>
    <name type="synonym">Zooxanthella microadriatica</name>
    <dbReference type="NCBI Taxonomy" id="2951"/>
    <lineage>
        <taxon>Eukaryota</taxon>
        <taxon>Sar</taxon>
        <taxon>Alveolata</taxon>
        <taxon>Dinophyceae</taxon>
        <taxon>Suessiales</taxon>
        <taxon>Symbiodiniaceae</taxon>
        <taxon>Symbiodinium</taxon>
    </lineage>
</organism>
<keyword evidence="2" id="KW-1185">Reference proteome</keyword>